<dbReference type="STRING" id="1436961.SAMN05421739_105193"/>
<evidence type="ECO:0000313" key="7">
    <source>
        <dbReference type="EMBL" id="SFH04601.1"/>
    </source>
</evidence>
<dbReference type="GO" id="GO:0016020">
    <property type="term" value="C:membrane"/>
    <property type="evidence" value="ECO:0007669"/>
    <property type="project" value="UniProtKB-SubCell"/>
</dbReference>
<reference evidence="8" key="1">
    <citation type="submission" date="2016-10" db="EMBL/GenBank/DDBJ databases">
        <authorList>
            <person name="Varghese N."/>
            <person name="Submissions S."/>
        </authorList>
    </citation>
    <scope>NUCLEOTIDE SEQUENCE [LARGE SCALE GENOMIC DNA]</scope>
    <source>
        <strain evidence="8">LP51</strain>
    </source>
</reference>
<feature type="transmembrane region" description="Helical" evidence="5">
    <location>
        <begin position="7"/>
        <end position="24"/>
    </location>
</feature>
<dbReference type="InterPro" id="IPR007016">
    <property type="entry name" value="O-antigen_ligase-rel_domated"/>
</dbReference>
<feature type="transmembrane region" description="Helical" evidence="5">
    <location>
        <begin position="227"/>
        <end position="250"/>
    </location>
</feature>
<dbReference type="AlphaFoldDB" id="A0A1I2WY38"/>
<dbReference type="Pfam" id="PF04932">
    <property type="entry name" value="Wzy_C"/>
    <property type="match status" value="1"/>
</dbReference>
<dbReference type="EMBL" id="FOOT01000005">
    <property type="protein sequence ID" value="SFH04601.1"/>
    <property type="molecule type" value="Genomic_DNA"/>
</dbReference>
<feature type="transmembrane region" description="Helical" evidence="5">
    <location>
        <begin position="184"/>
        <end position="215"/>
    </location>
</feature>
<evidence type="ECO:0000256" key="3">
    <source>
        <dbReference type="ARBA" id="ARBA00022989"/>
    </source>
</evidence>
<feature type="transmembrane region" description="Helical" evidence="5">
    <location>
        <begin position="67"/>
        <end position="86"/>
    </location>
</feature>
<comment type="subcellular location">
    <subcellularLocation>
        <location evidence="1">Membrane</location>
        <topology evidence="1">Multi-pass membrane protein</topology>
    </subcellularLocation>
</comment>
<keyword evidence="3 5" id="KW-1133">Transmembrane helix</keyword>
<dbReference type="OrthoDB" id="742098at2"/>
<keyword evidence="7" id="KW-0436">Ligase</keyword>
<feature type="transmembrane region" description="Helical" evidence="5">
    <location>
        <begin position="334"/>
        <end position="356"/>
    </location>
</feature>
<dbReference type="Proteomes" id="UP000198724">
    <property type="component" value="Unassembled WGS sequence"/>
</dbReference>
<feature type="transmembrane region" description="Helical" evidence="5">
    <location>
        <begin position="124"/>
        <end position="144"/>
    </location>
</feature>
<dbReference type="InterPro" id="IPR051533">
    <property type="entry name" value="WaaL-like"/>
</dbReference>
<evidence type="ECO:0000256" key="4">
    <source>
        <dbReference type="ARBA" id="ARBA00023136"/>
    </source>
</evidence>
<dbReference type="GO" id="GO:0016874">
    <property type="term" value="F:ligase activity"/>
    <property type="evidence" value="ECO:0007669"/>
    <property type="project" value="UniProtKB-KW"/>
</dbReference>
<accession>A0A1I2WY38</accession>
<evidence type="ECO:0000256" key="1">
    <source>
        <dbReference type="ARBA" id="ARBA00004141"/>
    </source>
</evidence>
<proteinExistence type="predicted"/>
<feature type="transmembrane region" description="Helical" evidence="5">
    <location>
        <begin position="92"/>
        <end position="112"/>
    </location>
</feature>
<organism evidence="7 8">
    <name type="scientific">Pontibacter chinhatensis</name>
    <dbReference type="NCBI Taxonomy" id="1436961"/>
    <lineage>
        <taxon>Bacteria</taxon>
        <taxon>Pseudomonadati</taxon>
        <taxon>Bacteroidota</taxon>
        <taxon>Cytophagia</taxon>
        <taxon>Cytophagales</taxon>
        <taxon>Hymenobacteraceae</taxon>
        <taxon>Pontibacter</taxon>
    </lineage>
</organism>
<keyword evidence="8" id="KW-1185">Reference proteome</keyword>
<evidence type="ECO:0000256" key="2">
    <source>
        <dbReference type="ARBA" id="ARBA00022692"/>
    </source>
</evidence>
<feature type="transmembrane region" description="Helical" evidence="5">
    <location>
        <begin position="156"/>
        <end position="177"/>
    </location>
</feature>
<evidence type="ECO:0000313" key="8">
    <source>
        <dbReference type="Proteomes" id="UP000198724"/>
    </source>
</evidence>
<keyword evidence="4 5" id="KW-0472">Membrane</keyword>
<feature type="domain" description="O-antigen ligase-related" evidence="6">
    <location>
        <begin position="186"/>
        <end position="347"/>
    </location>
</feature>
<feature type="transmembrane region" description="Helical" evidence="5">
    <location>
        <begin position="36"/>
        <end position="58"/>
    </location>
</feature>
<feature type="transmembrane region" description="Helical" evidence="5">
    <location>
        <begin position="368"/>
        <end position="401"/>
    </location>
</feature>
<evidence type="ECO:0000259" key="6">
    <source>
        <dbReference type="Pfam" id="PF04932"/>
    </source>
</evidence>
<protein>
    <submittedName>
        <fullName evidence="7">O-Antigen ligase</fullName>
    </submittedName>
</protein>
<name>A0A1I2WY38_9BACT</name>
<sequence>MKINYTFLFSIPLVLILLMDHLFIELLSPNNEDRQGMILSMMIKGMAALSLGYGVLFFKRMSKHMKLAFGLLVVYIAALVFESKYVYGTFMVYPHVFMKVFIFTYAYFVYTYYKGNYHIQMKHVSWFILGGFLLNVLLVNSHTLSISSFTNHERGVYSNSVYMLTVPFLYFLSNYFYHSKFKDLFMAFFVLFLIFFFQHRTVWITTAFVLAVYYLLIRFKTDKPINFVAKLLPIGTVVGVLALFASGFILSIHPEIVDKIQESFSDIENYDKQGTGGWRYQQIMSYVPFIQDNFMLGMRFEGFELPIQFYRDDLNAPVFEDGNGHHFHSFYVEVLFYTGLVGFILFLLFYLYPIVMTFRRRVLTINQIILVAFISSGFVFGISYVLPVFFYGVVGWAIAAMEEERVTYKTRIQESGMRMRARRESLQKTLHSV</sequence>
<dbReference type="PANTHER" id="PTHR37422:SF23">
    <property type="entry name" value="TEICHURONIC ACID BIOSYNTHESIS PROTEIN TUAE"/>
    <property type="match status" value="1"/>
</dbReference>
<dbReference type="PANTHER" id="PTHR37422">
    <property type="entry name" value="TEICHURONIC ACID BIOSYNTHESIS PROTEIN TUAE"/>
    <property type="match status" value="1"/>
</dbReference>
<evidence type="ECO:0000256" key="5">
    <source>
        <dbReference type="SAM" id="Phobius"/>
    </source>
</evidence>
<gene>
    <name evidence="7" type="ORF">SAMN05421739_105193</name>
</gene>
<dbReference type="RefSeq" id="WP_092103382.1">
    <property type="nucleotide sequence ID" value="NZ_FOOT01000005.1"/>
</dbReference>
<keyword evidence="2 5" id="KW-0812">Transmembrane</keyword>